<dbReference type="PaxDb" id="3880-AES82862"/>
<dbReference type="EnsemblPlants" id="KEH17239">
    <property type="protein sequence ID" value="KEH17239"/>
    <property type="gene ID" value="MTR_0030s0360"/>
</dbReference>
<protein>
    <submittedName>
        <fullName evidence="2 3">Uncharacterized protein</fullName>
    </submittedName>
</protein>
<evidence type="ECO:0000313" key="2">
    <source>
        <dbReference type="EMBL" id="KEH17239.1"/>
    </source>
</evidence>
<gene>
    <name evidence="2" type="ORF">MTR_0030s0360</name>
</gene>
<reference evidence="3" key="3">
    <citation type="submission" date="2015-06" db="UniProtKB">
        <authorList>
            <consortium name="EnsemblPlants"/>
        </authorList>
    </citation>
    <scope>IDENTIFICATION</scope>
    <source>
        <strain evidence="3">cv. Jemalong A17</strain>
    </source>
</reference>
<keyword evidence="4" id="KW-1185">Reference proteome</keyword>
<feature type="compositionally biased region" description="Basic and acidic residues" evidence="1">
    <location>
        <begin position="101"/>
        <end position="111"/>
    </location>
</feature>
<dbReference type="Proteomes" id="UP000002051">
    <property type="component" value="Unassembled WGS sequence"/>
</dbReference>
<name>G7ZUH4_MEDTR</name>
<feature type="compositionally biased region" description="Basic and acidic residues" evidence="1">
    <location>
        <begin position="69"/>
        <end position="85"/>
    </location>
</feature>
<evidence type="ECO:0000256" key="1">
    <source>
        <dbReference type="SAM" id="MobiDB-lite"/>
    </source>
</evidence>
<accession>G7ZUH4</accession>
<evidence type="ECO:0000313" key="4">
    <source>
        <dbReference type="Proteomes" id="UP000002051"/>
    </source>
</evidence>
<proteinExistence type="predicted"/>
<organism evidence="3">
    <name type="scientific">Medicago truncatula</name>
    <name type="common">Barrel medic</name>
    <name type="synonym">Medicago tribuloides</name>
    <dbReference type="NCBI Taxonomy" id="3880"/>
    <lineage>
        <taxon>Eukaryota</taxon>
        <taxon>Viridiplantae</taxon>
        <taxon>Streptophyta</taxon>
        <taxon>Embryophyta</taxon>
        <taxon>Tracheophyta</taxon>
        <taxon>Spermatophyta</taxon>
        <taxon>Magnoliopsida</taxon>
        <taxon>eudicotyledons</taxon>
        <taxon>Gunneridae</taxon>
        <taxon>Pentapetalae</taxon>
        <taxon>rosids</taxon>
        <taxon>fabids</taxon>
        <taxon>Fabales</taxon>
        <taxon>Fabaceae</taxon>
        <taxon>Papilionoideae</taxon>
        <taxon>50 kb inversion clade</taxon>
        <taxon>NPAAA clade</taxon>
        <taxon>Hologalegina</taxon>
        <taxon>IRL clade</taxon>
        <taxon>Trifolieae</taxon>
        <taxon>Medicago</taxon>
    </lineage>
</organism>
<dbReference type="AlphaFoldDB" id="G7ZUH4"/>
<sequence length="111" mass="12586">MKEEQTLPKDEIIKLKECIRMDLKIRLFHKLDFPNALAGARCFVAASSRWCGADCPIGRLSARCLREDKREVGERKNKKSSDGAKGRKRYRRPAVAGPCRKKIEGRRAGVS</sequence>
<reference evidence="2 4" key="2">
    <citation type="journal article" date="2014" name="BMC Genomics">
        <title>An improved genome release (version Mt4.0) for the model legume Medicago truncatula.</title>
        <authorList>
            <person name="Tang H."/>
            <person name="Krishnakumar V."/>
            <person name="Bidwell S."/>
            <person name="Rosen B."/>
            <person name="Chan A."/>
            <person name="Zhou S."/>
            <person name="Gentzbittel L."/>
            <person name="Childs K.L."/>
            <person name="Yandell M."/>
            <person name="Gundlach H."/>
            <person name="Mayer K.F."/>
            <person name="Schwartz D.C."/>
            <person name="Town C.D."/>
        </authorList>
    </citation>
    <scope>GENOME REANNOTATION</scope>
    <source>
        <strain evidence="2">A17</strain>
        <strain evidence="3 4">cv. Jemalong A17</strain>
    </source>
</reference>
<feature type="region of interest" description="Disordered" evidence="1">
    <location>
        <begin position="69"/>
        <end position="111"/>
    </location>
</feature>
<dbReference type="EMBL" id="KL402755">
    <property type="protein sequence ID" value="KEH17239.1"/>
    <property type="molecule type" value="Genomic_DNA"/>
</dbReference>
<reference evidence="2 4" key="1">
    <citation type="journal article" date="2011" name="Nature">
        <title>The Medicago genome provides insight into the evolution of rhizobial symbioses.</title>
        <authorList>
            <person name="Young N.D."/>
            <person name="Debelle F."/>
            <person name="Oldroyd G.E."/>
            <person name="Geurts R."/>
            <person name="Cannon S.B."/>
            <person name="Udvardi M.K."/>
            <person name="Benedito V.A."/>
            <person name="Mayer K.F."/>
            <person name="Gouzy J."/>
            <person name="Schoof H."/>
            <person name="Van de Peer Y."/>
            <person name="Proost S."/>
            <person name="Cook D.R."/>
            <person name="Meyers B.C."/>
            <person name="Spannagl M."/>
            <person name="Cheung F."/>
            <person name="De Mita S."/>
            <person name="Krishnakumar V."/>
            <person name="Gundlach H."/>
            <person name="Zhou S."/>
            <person name="Mudge J."/>
            <person name="Bharti A.K."/>
            <person name="Murray J.D."/>
            <person name="Naoumkina M.A."/>
            <person name="Rosen B."/>
            <person name="Silverstein K.A."/>
            <person name="Tang H."/>
            <person name="Rombauts S."/>
            <person name="Zhao P.X."/>
            <person name="Zhou P."/>
            <person name="Barbe V."/>
            <person name="Bardou P."/>
            <person name="Bechner M."/>
            <person name="Bellec A."/>
            <person name="Berger A."/>
            <person name="Berges H."/>
            <person name="Bidwell S."/>
            <person name="Bisseling T."/>
            <person name="Choisne N."/>
            <person name="Couloux A."/>
            <person name="Denny R."/>
            <person name="Deshpande S."/>
            <person name="Dai X."/>
            <person name="Doyle J.J."/>
            <person name="Dudez A.M."/>
            <person name="Farmer A.D."/>
            <person name="Fouteau S."/>
            <person name="Franken C."/>
            <person name="Gibelin C."/>
            <person name="Gish J."/>
            <person name="Goldstein S."/>
            <person name="Gonzalez A.J."/>
            <person name="Green P.J."/>
            <person name="Hallab A."/>
            <person name="Hartog M."/>
            <person name="Hua A."/>
            <person name="Humphray S.J."/>
            <person name="Jeong D.H."/>
            <person name="Jing Y."/>
            <person name="Jocker A."/>
            <person name="Kenton S.M."/>
            <person name="Kim D.J."/>
            <person name="Klee K."/>
            <person name="Lai H."/>
            <person name="Lang C."/>
            <person name="Lin S."/>
            <person name="Macmil S.L."/>
            <person name="Magdelenat G."/>
            <person name="Matthews L."/>
            <person name="McCorrison J."/>
            <person name="Monaghan E.L."/>
            <person name="Mun J.H."/>
            <person name="Najar F.Z."/>
            <person name="Nicholson C."/>
            <person name="Noirot C."/>
            <person name="O'Bleness M."/>
            <person name="Paule C.R."/>
            <person name="Poulain J."/>
            <person name="Prion F."/>
            <person name="Qin B."/>
            <person name="Qu C."/>
            <person name="Retzel E.F."/>
            <person name="Riddle C."/>
            <person name="Sallet E."/>
            <person name="Samain S."/>
            <person name="Samson N."/>
            <person name="Sanders I."/>
            <person name="Saurat O."/>
            <person name="Scarpelli C."/>
            <person name="Schiex T."/>
            <person name="Segurens B."/>
            <person name="Severin A.J."/>
            <person name="Sherrier D.J."/>
            <person name="Shi R."/>
            <person name="Sims S."/>
            <person name="Singer S.R."/>
            <person name="Sinharoy S."/>
            <person name="Sterck L."/>
            <person name="Viollet A."/>
            <person name="Wang B.B."/>
            <person name="Wang K."/>
            <person name="Wang M."/>
            <person name="Wang X."/>
            <person name="Warfsmann J."/>
            <person name="Weissenbach J."/>
            <person name="White D.D."/>
            <person name="White J.D."/>
            <person name="Wiley G.B."/>
            <person name="Wincker P."/>
            <person name="Xing Y."/>
            <person name="Yang L."/>
            <person name="Yao Z."/>
            <person name="Ying F."/>
            <person name="Zhai J."/>
            <person name="Zhou L."/>
            <person name="Zuber A."/>
            <person name="Denarie J."/>
            <person name="Dixon R.A."/>
            <person name="May G.D."/>
            <person name="Schwartz D.C."/>
            <person name="Rogers J."/>
            <person name="Quetier F."/>
            <person name="Town C.D."/>
            <person name="Roe B.A."/>
        </authorList>
    </citation>
    <scope>NUCLEOTIDE SEQUENCE [LARGE SCALE GENOMIC DNA]</scope>
    <source>
        <strain evidence="2">A17</strain>
        <strain evidence="3 4">cv. Jemalong A17</strain>
    </source>
</reference>
<evidence type="ECO:0000313" key="3">
    <source>
        <dbReference type="EnsemblPlants" id="KEH17239"/>
    </source>
</evidence>
<dbReference type="HOGENOM" id="CLU_2162212_0_0_1"/>